<evidence type="ECO:0000256" key="2">
    <source>
        <dbReference type="SAM" id="SignalP"/>
    </source>
</evidence>
<dbReference type="Gene3D" id="1.25.40.10">
    <property type="entry name" value="Tetratricopeptide repeat domain"/>
    <property type="match status" value="1"/>
</dbReference>
<dbReference type="AlphaFoldDB" id="A0A521DK37"/>
<name>A0A521DK37_SACCC</name>
<dbReference type="Proteomes" id="UP000319040">
    <property type="component" value="Unassembled WGS sequence"/>
</dbReference>
<dbReference type="InterPro" id="IPR011659">
    <property type="entry name" value="WD40"/>
</dbReference>
<evidence type="ECO:0000256" key="1">
    <source>
        <dbReference type="ARBA" id="ARBA00009820"/>
    </source>
</evidence>
<dbReference type="Gene3D" id="2.60.40.1120">
    <property type="entry name" value="Carboxypeptidase-like, regulatory domain"/>
    <property type="match status" value="1"/>
</dbReference>
<proteinExistence type="inferred from homology"/>
<dbReference type="PANTHER" id="PTHR36842">
    <property type="entry name" value="PROTEIN TOLB HOMOLOG"/>
    <property type="match status" value="1"/>
</dbReference>
<dbReference type="RefSeq" id="WP_142533656.1">
    <property type="nucleotide sequence ID" value="NZ_FXTB01000005.1"/>
</dbReference>
<dbReference type="EMBL" id="FXTB01000005">
    <property type="protein sequence ID" value="SMO71290.1"/>
    <property type="molecule type" value="Genomic_DNA"/>
</dbReference>
<keyword evidence="2" id="KW-0732">Signal</keyword>
<dbReference type="SUPFAM" id="SSF48452">
    <property type="entry name" value="TPR-like"/>
    <property type="match status" value="1"/>
</dbReference>
<evidence type="ECO:0000313" key="3">
    <source>
        <dbReference type="EMBL" id="SMO71290.1"/>
    </source>
</evidence>
<reference evidence="3 4" key="1">
    <citation type="submission" date="2017-05" db="EMBL/GenBank/DDBJ databases">
        <authorList>
            <person name="Varghese N."/>
            <person name="Submissions S."/>
        </authorList>
    </citation>
    <scope>NUCLEOTIDE SEQUENCE [LARGE SCALE GENOMIC DNA]</scope>
    <source>
        <strain evidence="3 4">DSM 27040</strain>
    </source>
</reference>
<feature type="chain" id="PRO_5021791205" evidence="2">
    <location>
        <begin position="20"/>
        <end position="530"/>
    </location>
</feature>
<keyword evidence="4" id="KW-1185">Reference proteome</keyword>
<dbReference type="InterPro" id="IPR011990">
    <property type="entry name" value="TPR-like_helical_dom_sf"/>
</dbReference>
<dbReference type="SUPFAM" id="SSF82171">
    <property type="entry name" value="DPP6 N-terminal domain-like"/>
    <property type="match status" value="1"/>
</dbReference>
<accession>A0A521DK37</accession>
<dbReference type="OrthoDB" id="1488841at2"/>
<organism evidence="3 4">
    <name type="scientific">Saccharicrinis carchari</name>
    <dbReference type="NCBI Taxonomy" id="1168039"/>
    <lineage>
        <taxon>Bacteria</taxon>
        <taxon>Pseudomonadati</taxon>
        <taxon>Bacteroidota</taxon>
        <taxon>Bacteroidia</taxon>
        <taxon>Marinilabiliales</taxon>
        <taxon>Marinilabiliaceae</taxon>
        <taxon>Saccharicrinis</taxon>
    </lineage>
</organism>
<sequence length="530" mass="59948">MQKIFILLLSLFWVTSMSAQQRAYKKEILKAEDLLQLDNYQDASAIYNRLLKEYPNDRYILFKAGECFLFSENHIEKSIELLEEAVQKYPLKNKKSTQAIEARFYLGQAYHLGYRFAEALELFEKLKKQIASKQSAAKKKIQREIIYNKNALALKKHPVDFRITNLGPFINTKYDEHSPVVNLHEDMLLFTSTRKPVASATHKAATTYENVYFSHWRDGQWITSRGIGFNTQGNSATIGISSDGSTLLIYKSEAGVGNIHTSYFKNNNWGELEKLPSPINTMANETHASFSIDGNTLYFTSDRAGGYGGKDIYCVNKLPDGSWGKVRNMGEKINTEYDEESPYIHPNGKTLYFSSEGHRSMGGYDIFKAGIDTAGNWGNVLNIGYPINTPFDDLFYAPTIDEQRVYYASRRDKGFGGADIYLIEFPSNHPNALTVAGGFLFRPDGEPAANAKITVTNKNSGEVEGVYRPSPNNGKYIFILPAGAHYNMEIEMEGHKTVIKDFNIPAENTFARKKHTFYLDPLVLKVNTNQ</sequence>
<evidence type="ECO:0000313" key="4">
    <source>
        <dbReference type="Proteomes" id="UP000319040"/>
    </source>
</evidence>
<gene>
    <name evidence="3" type="ORF">SAMN06265379_105209</name>
</gene>
<dbReference type="InterPro" id="IPR011042">
    <property type="entry name" value="6-blade_b-propeller_TolB-like"/>
</dbReference>
<dbReference type="Gene3D" id="2.120.10.30">
    <property type="entry name" value="TolB, C-terminal domain"/>
    <property type="match status" value="1"/>
</dbReference>
<dbReference type="PANTHER" id="PTHR36842:SF1">
    <property type="entry name" value="PROTEIN TOLB"/>
    <property type="match status" value="1"/>
</dbReference>
<protein>
    <submittedName>
        <fullName evidence="3">Tetratricopeptide repeat-containing protein</fullName>
    </submittedName>
</protein>
<feature type="signal peptide" evidence="2">
    <location>
        <begin position="1"/>
        <end position="19"/>
    </location>
</feature>
<dbReference type="Pfam" id="PF07676">
    <property type="entry name" value="PD40"/>
    <property type="match status" value="2"/>
</dbReference>
<comment type="similarity">
    <text evidence="1">Belongs to the TolB family.</text>
</comment>
<dbReference type="Pfam" id="PF13432">
    <property type="entry name" value="TPR_16"/>
    <property type="match status" value="1"/>
</dbReference>